<dbReference type="PANTHER" id="PTHR48007:SF47">
    <property type="entry name" value="PROTEIN KINASE DOMAIN-CONTAINING PROTEIN"/>
    <property type="match status" value="1"/>
</dbReference>
<evidence type="ECO:0000259" key="11">
    <source>
        <dbReference type="PROSITE" id="PS50011"/>
    </source>
</evidence>
<dbReference type="InterPro" id="IPR003591">
    <property type="entry name" value="Leu-rich_rpt_typical-subtyp"/>
</dbReference>
<evidence type="ECO:0000256" key="10">
    <source>
        <dbReference type="SAM" id="Phobius"/>
    </source>
</evidence>
<evidence type="ECO:0000256" key="3">
    <source>
        <dbReference type="ARBA" id="ARBA00022614"/>
    </source>
</evidence>
<dbReference type="Gene3D" id="3.80.10.10">
    <property type="entry name" value="Ribonuclease Inhibitor"/>
    <property type="match status" value="2"/>
</dbReference>
<dbReference type="PRINTS" id="PR00019">
    <property type="entry name" value="LEURICHRPT"/>
</dbReference>
<feature type="region of interest" description="Disordered" evidence="9">
    <location>
        <begin position="465"/>
        <end position="527"/>
    </location>
</feature>
<dbReference type="InterPro" id="IPR000719">
    <property type="entry name" value="Prot_kinase_dom"/>
</dbReference>
<feature type="region of interest" description="Disordered" evidence="9">
    <location>
        <begin position="428"/>
        <end position="449"/>
    </location>
</feature>
<dbReference type="Pfam" id="PF00069">
    <property type="entry name" value="Pkinase"/>
    <property type="match status" value="1"/>
</dbReference>
<evidence type="ECO:0000256" key="8">
    <source>
        <dbReference type="ARBA" id="ARBA00023136"/>
    </source>
</evidence>
<reference evidence="12" key="1">
    <citation type="submission" date="2015-07" db="EMBL/GenBank/DDBJ databases">
        <title>Transcriptome Assembly of Anthurium amnicola.</title>
        <authorList>
            <person name="Suzuki J."/>
        </authorList>
    </citation>
    <scope>NUCLEOTIDE SEQUENCE</scope>
</reference>
<keyword evidence="12" id="KW-0675">Receptor</keyword>
<keyword evidence="2" id="KW-0597">Phosphoprotein</keyword>
<dbReference type="FunFam" id="3.80.10.10:FF:000722">
    <property type="entry name" value="Leucine-rich repeat receptor-like protein kinase"/>
    <property type="match status" value="1"/>
</dbReference>
<feature type="domain" description="Protein kinase" evidence="11">
    <location>
        <begin position="544"/>
        <end position="853"/>
    </location>
</feature>
<dbReference type="PROSITE" id="PS50011">
    <property type="entry name" value="PROTEIN_KINASE_DOM"/>
    <property type="match status" value="1"/>
</dbReference>
<dbReference type="SMART" id="SM00369">
    <property type="entry name" value="LRR_TYP"/>
    <property type="match status" value="3"/>
</dbReference>
<organism evidence="12">
    <name type="scientific">Anthurium amnicola</name>
    <dbReference type="NCBI Taxonomy" id="1678845"/>
    <lineage>
        <taxon>Eukaryota</taxon>
        <taxon>Viridiplantae</taxon>
        <taxon>Streptophyta</taxon>
        <taxon>Embryophyta</taxon>
        <taxon>Tracheophyta</taxon>
        <taxon>Spermatophyta</taxon>
        <taxon>Magnoliopsida</taxon>
        <taxon>Liliopsida</taxon>
        <taxon>Araceae</taxon>
        <taxon>Pothoideae</taxon>
        <taxon>Potheae</taxon>
        <taxon>Anthurium</taxon>
    </lineage>
</organism>
<keyword evidence="7 10" id="KW-1133">Transmembrane helix</keyword>
<feature type="compositionally biased region" description="Polar residues" evidence="9">
    <location>
        <begin position="350"/>
        <end position="361"/>
    </location>
</feature>
<dbReference type="Pfam" id="PF13855">
    <property type="entry name" value="LRR_8"/>
    <property type="match status" value="1"/>
</dbReference>
<evidence type="ECO:0000256" key="1">
    <source>
        <dbReference type="ARBA" id="ARBA00004167"/>
    </source>
</evidence>
<dbReference type="PANTHER" id="PTHR48007">
    <property type="entry name" value="LEUCINE-RICH REPEAT RECEPTOR-LIKE PROTEIN KINASE PXC1"/>
    <property type="match status" value="1"/>
</dbReference>
<dbReference type="AlphaFoldDB" id="A0A1D1YWF7"/>
<feature type="region of interest" description="Disordered" evidence="9">
    <location>
        <begin position="699"/>
        <end position="725"/>
    </location>
</feature>
<protein>
    <submittedName>
        <fullName evidence="12">Putative LRR receptor-like serine/threonine-protein kinase At4g37250</fullName>
    </submittedName>
</protein>
<dbReference type="Pfam" id="PF08263">
    <property type="entry name" value="LRRNT_2"/>
    <property type="match status" value="1"/>
</dbReference>
<dbReference type="InterPro" id="IPR011009">
    <property type="entry name" value="Kinase-like_dom_sf"/>
</dbReference>
<dbReference type="SUPFAM" id="SSF52058">
    <property type="entry name" value="L domain-like"/>
    <property type="match status" value="1"/>
</dbReference>
<keyword evidence="3" id="KW-0433">Leucine-rich repeat</keyword>
<evidence type="ECO:0000256" key="9">
    <source>
        <dbReference type="SAM" id="MobiDB-lite"/>
    </source>
</evidence>
<evidence type="ECO:0000256" key="4">
    <source>
        <dbReference type="ARBA" id="ARBA00022692"/>
    </source>
</evidence>
<keyword evidence="6" id="KW-0677">Repeat</keyword>
<dbReference type="InterPro" id="IPR013210">
    <property type="entry name" value="LRR_N_plant-typ"/>
</dbReference>
<evidence type="ECO:0000256" key="6">
    <source>
        <dbReference type="ARBA" id="ARBA00022737"/>
    </source>
</evidence>
<dbReference type="Gene3D" id="3.30.200.20">
    <property type="entry name" value="Phosphorylase Kinase, domain 1"/>
    <property type="match status" value="1"/>
</dbReference>
<gene>
    <name evidence="12" type="primary">At4g37250_1</name>
    <name evidence="12" type="ORF">g.95297</name>
</gene>
<evidence type="ECO:0000256" key="2">
    <source>
        <dbReference type="ARBA" id="ARBA00022553"/>
    </source>
</evidence>
<feature type="transmembrane region" description="Helical" evidence="10">
    <location>
        <begin position="399"/>
        <end position="423"/>
    </location>
</feature>
<name>A0A1D1YWF7_9ARAE</name>
<dbReference type="SUPFAM" id="SSF56112">
    <property type="entry name" value="Protein kinase-like (PK-like)"/>
    <property type="match status" value="1"/>
</dbReference>
<sequence>MSFLVRSCYRFLSTRKRTGASPCAVTPGGAVLAAPIRALLLLVLLLVLVPAPSSALTADGVLLLAFKYSVLSDPLSVLSSWNYDDATPCAWNGVACAGVPGGSSSNDTSRVVSLVLPRARLLGSIPSDLGLIQHLRHLDLSGNSLNGSLPSTLFFPNSSTSDVAASSSSELRVLSLASNEISGDLPDLPAGALTNLQVLNLSDNALIGRLPSRLALLPNLTVLSLSGNYLSGSLPGGGGGFSRAEYVDLSSNLFNGTLPPDFAAGGGVRYMNLSYNRLAGDIPAAFAAKFTASAAVDLSFNNLTGEIPASGPLSDQKPRAFAGNPALCGRPLKVLCPIPSTLSDPPHNATDANAPTETEGGNSPPAFAAIPKTVDGATPGGGGGSSSQQSNGQRGLKPAAIVGIIAGDLGGIGLLFVVFLYVYQAKKKKQGPEQQQQAGRGIGPGKAGNLAVGNLQQLATKPSTLATTSHNGSGGNGLTSMCLGRKAGGASDESEETSTGSDTEADDAGKAKEAAKSQQRQQQGGVLVTVDGGETELELETLLKASAYILGASGSSIVYKAVLADGTALAVRRVGESGGAVDKLRDFEAQVRGIAKLRHPNILAIRGFYWGADEKLLIYDYAPNGSLANISHKKLGSSPYHLPWESRLRIARGVARGLAYLHEKKCVHGNVKPSNILLGDDMDAMLGDFGLERLTSGDSGKPGFSARHFGSKRSSQSQGSLQEASATAAAAANASPCATSSASPYHAPESLKNLKPSPKWDVYAFGVVLLELLAGQVFSEAEFCQWNAGFAAEERNRTLRMADPAIRGEVEGMEEALLSCFRLGFSCSAVAPQRRPSMKEASQLLDRIPSPPFSSSLPA</sequence>
<keyword evidence="5" id="KW-0732">Signal</keyword>
<dbReference type="Gene3D" id="1.10.510.10">
    <property type="entry name" value="Transferase(Phosphotransferase) domain 1"/>
    <property type="match status" value="1"/>
</dbReference>
<evidence type="ECO:0000313" key="12">
    <source>
        <dbReference type="EMBL" id="JAT58987.1"/>
    </source>
</evidence>
<dbReference type="Pfam" id="PF00560">
    <property type="entry name" value="LRR_1"/>
    <property type="match status" value="1"/>
</dbReference>
<keyword evidence="12" id="KW-0418">Kinase</keyword>
<dbReference type="GO" id="GO:0016020">
    <property type="term" value="C:membrane"/>
    <property type="evidence" value="ECO:0007669"/>
    <property type="project" value="UniProtKB-SubCell"/>
</dbReference>
<dbReference type="InterPro" id="IPR001611">
    <property type="entry name" value="Leu-rich_rpt"/>
</dbReference>
<evidence type="ECO:0000256" key="7">
    <source>
        <dbReference type="ARBA" id="ARBA00022989"/>
    </source>
</evidence>
<evidence type="ECO:0000256" key="5">
    <source>
        <dbReference type="ARBA" id="ARBA00022729"/>
    </source>
</evidence>
<dbReference type="GO" id="GO:0005524">
    <property type="term" value="F:ATP binding"/>
    <property type="evidence" value="ECO:0007669"/>
    <property type="project" value="InterPro"/>
</dbReference>
<feature type="compositionally biased region" description="Polar residues" evidence="9">
    <location>
        <begin position="712"/>
        <end position="723"/>
    </location>
</feature>
<proteinExistence type="predicted"/>
<dbReference type="InterPro" id="IPR032675">
    <property type="entry name" value="LRR_dom_sf"/>
</dbReference>
<keyword evidence="12" id="KW-0808">Transferase</keyword>
<dbReference type="EMBL" id="GDJX01008949">
    <property type="protein sequence ID" value="JAT58987.1"/>
    <property type="molecule type" value="Transcribed_RNA"/>
</dbReference>
<dbReference type="GO" id="GO:0004672">
    <property type="term" value="F:protein kinase activity"/>
    <property type="evidence" value="ECO:0007669"/>
    <property type="project" value="InterPro"/>
</dbReference>
<feature type="region of interest" description="Disordered" evidence="9">
    <location>
        <begin position="339"/>
        <end position="393"/>
    </location>
</feature>
<keyword evidence="4 10" id="KW-0812">Transmembrane</keyword>
<accession>A0A1D1YWF7</accession>
<dbReference type="InterPro" id="IPR046959">
    <property type="entry name" value="PRK1-6/SRF4-like"/>
</dbReference>
<feature type="region of interest" description="Disordered" evidence="9">
    <location>
        <begin position="840"/>
        <end position="859"/>
    </location>
</feature>
<keyword evidence="8 10" id="KW-0472">Membrane</keyword>
<comment type="subcellular location">
    <subcellularLocation>
        <location evidence="1">Membrane</location>
        <topology evidence="1">Single-pass membrane protein</topology>
    </subcellularLocation>
</comment>